<proteinExistence type="predicted"/>
<evidence type="ECO:0000313" key="1">
    <source>
        <dbReference type="EMBL" id="KAI0052835.1"/>
    </source>
</evidence>
<dbReference type="EMBL" id="MU275843">
    <property type="protein sequence ID" value="KAI0052835.1"/>
    <property type="molecule type" value="Genomic_DNA"/>
</dbReference>
<keyword evidence="2" id="KW-1185">Reference proteome</keyword>
<gene>
    <name evidence="1" type="ORF">FA95DRAFT_1601529</name>
</gene>
<protein>
    <submittedName>
        <fullName evidence="1">MAGE-domain-containing protein</fullName>
    </submittedName>
</protein>
<name>A0ACB8S8V7_9AGAM</name>
<dbReference type="Proteomes" id="UP000814033">
    <property type="component" value="Unassembled WGS sequence"/>
</dbReference>
<sequence>MARAGPSRTRNASQAPPTQTQPRTQRGGRNTRVVVEEEDEDAEGEAYDGEDGDGEGTAGEQASHFSFSMIFPTDICVARQETVKRAQDLVRLALFNEQKRVPLRRDDISKKVMGSQRGAFKAVFDAAQRILREKFGMELVELQTRAAAQETAAGAEKDKGKGKRGTQKNGEADAPEDGRQTVTGLKKKGMYPLPALPAAQGSKTYILRSVLDAALIELAAQTDAAILEEEAADGPEDIDDDAVGLLSYGSLLAWNGTDQLASVGILYVVLALILVNGKVLSDMDLQTVLRRLRLHPQTALAQPAHTTHGPITVDAYLAQLVRQGYLDCVRLGGPKGAKGTKRARAGADDADGASSEWRWGPRAAAEVGEAGVARFVAEFMADRMGGEAADGGESDDDMDAGQRRRVEKKRKEEAQKRLEGLARSIERAAGGELLDIV</sequence>
<organism evidence="1 2">
    <name type="scientific">Auriscalpium vulgare</name>
    <dbReference type="NCBI Taxonomy" id="40419"/>
    <lineage>
        <taxon>Eukaryota</taxon>
        <taxon>Fungi</taxon>
        <taxon>Dikarya</taxon>
        <taxon>Basidiomycota</taxon>
        <taxon>Agaricomycotina</taxon>
        <taxon>Agaricomycetes</taxon>
        <taxon>Russulales</taxon>
        <taxon>Auriscalpiaceae</taxon>
        <taxon>Auriscalpium</taxon>
    </lineage>
</organism>
<reference evidence="1" key="1">
    <citation type="submission" date="2021-02" db="EMBL/GenBank/DDBJ databases">
        <authorList>
            <consortium name="DOE Joint Genome Institute"/>
            <person name="Ahrendt S."/>
            <person name="Looney B.P."/>
            <person name="Miyauchi S."/>
            <person name="Morin E."/>
            <person name="Drula E."/>
            <person name="Courty P.E."/>
            <person name="Chicoki N."/>
            <person name="Fauchery L."/>
            <person name="Kohler A."/>
            <person name="Kuo A."/>
            <person name="Labutti K."/>
            <person name="Pangilinan J."/>
            <person name="Lipzen A."/>
            <person name="Riley R."/>
            <person name="Andreopoulos W."/>
            <person name="He G."/>
            <person name="Johnson J."/>
            <person name="Barry K.W."/>
            <person name="Grigoriev I.V."/>
            <person name="Nagy L."/>
            <person name="Hibbett D."/>
            <person name="Henrissat B."/>
            <person name="Matheny P.B."/>
            <person name="Labbe J."/>
            <person name="Martin F."/>
        </authorList>
    </citation>
    <scope>NUCLEOTIDE SEQUENCE</scope>
    <source>
        <strain evidence="1">FP105234-sp</strain>
    </source>
</reference>
<comment type="caution">
    <text evidence="1">The sequence shown here is derived from an EMBL/GenBank/DDBJ whole genome shotgun (WGS) entry which is preliminary data.</text>
</comment>
<evidence type="ECO:0000313" key="2">
    <source>
        <dbReference type="Proteomes" id="UP000814033"/>
    </source>
</evidence>
<accession>A0ACB8S8V7</accession>
<reference evidence="1" key="2">
    <citation type="journal article" date="2022" name="New Phytol.">
        <title>Evolutionary transition to the ectomycorrhizal habit in the genomes of a hyperdiverse lineage of mushroom-forming fungi.</title>
        <authorList>
            <person name="Looney B."/>
            <person name="Miyauchi S."/>
            <person name="Morin E."/>
            <person name="Drula E."/>
            <person name="Courty P.E."/>
            <person name="Kohler A."/>
            <person name="Kuo A."/>
            <person name="LaButti K."/>
            <person name="Pangilinan J."/>
            <person name="Lipzen A."/>
            <person name="Riley R."/>
            <person name="Andreopoulos W."/>
            <person name="He G."/>
            <person name="Johnson J."/>
            <person name="Nolan M."/>
            <person name="Tritt A."/>
            <person name="Barry K.W."/>
            <person name="Grigoriev I.V."/>
            <person name="Nagy L.G."/>
            <person name="Hibbett D."/>
            <person name="Henrissat B."/>
            <person name="Matheny P.B."/>
            <person name="Labbe J."/>
            <person name="Martin F.M."/>
        </authorList>
    </citation>
    <scope>NUCLEOTIDE SEQUENCE</scope>
    <source>
        <strain evidence="1">FP105234-sp</strain>
    </source>
</reference>